<proteinExistence type="predicted"/>
<comment type="caution">
    <text evidence="1">The sequence shown here is derived from an EMBL/GenBank/DDBJ whole genome shotgun (WGS) entry which is preliminary data.</text>
</comment>
<dbReference type="Proteomes" id="UP000075455">
    <property type="component" value="Unassembled WGS sequence"/>
</dbReference>
<organism evidence="1 2">
    <name type="scientific">Saccharococcus caldoxylosilyticus</name>
    <dbReference type="NCBI Taxonomy" id="81408"/>
    <lineage>
        <taxon>Bacteria</taxon>
        <taxon>Bacillati</taxon>
        <taxon>Bacillota</taxon>
        <taxon>Bacilli</taxon>
        <taxon>Bacillales</taxon>
        <taxon>Anoxybacillaceae</taxon>
        <taxon>Saccharococcus</taxon>
    </lineage>
</organism>
<gene>
    <name evidence="1" type="ORF">B4119_1276</name>
</gene>
<dbReference type="AlphaFoldDB" id="A0A150L4Y8"/>
<name>A0A150L4Y8_9BACL</name>
<sequence length="50" mass="5827">MINLIRNVLNTTLFLPFFVEICLHYTKDYRHASIGADSYSAHEARAKTRQ</sequence>
<evidence type="ECO:0000313" key="1">
    <source>
        <dbReference type="EMBL" id="KYD07364.1"/>
    </source>
</evidence>
<accession>A0A150L4Y8</accession>
<reference evidence="1 2" key="1">
    <citation type="submission" date="2016-01" db="EMBL/GenBank/DDBJ databases">
        <title>Draft Genome Sequences of Seven Thermophilic Sporeformers Isolated from Foods.</title>
        <authorList>
            <person name="Berendsen E.M."/>
            <person name="Wells-Bennik M.H."/>
            <person name="Krawcyk A.O."/>
            <person name="De Jong A."/>
            <person name="Holsappel S."/>
            <person name="Eijlander R.T."/>
            <person name="Kuipers O.P."/>
        </authorList>
    </citation>
    <scope>NUCLEOTIDE SEQUENCE [LARGE SCALE GENOMIC DNA]</scope>
    <source>
        <strain evidence="1 2">B4119</strain>
    </source>
</reference>
<dbReference type="EMBL" id="LQYS01000120">
    <property type="protein sequence ID" value="KYD07364.1"/>
    <property type="molecule type" value="Genomic_DNA"/>
</dbReference>
<evidence type="ECO:0000313" key="2">
    <source>
        <dbReference type="Proteomes" id="UP000075455"/>
    </source>
</evidence>
<dbReference type="STRING" id="81408.B4119_1276"/>
<protein>
    <submittedName>
        <fullName evidence="1">Uncharacterized protein</fullName>
    </submittedName>
</protein>